<dbReference type="Proteomes" id="UP001139994">
    <property type="component" value="Unassembled WGS sequence"/>
</dbReference>
<keyword evidence="3" id="KW-1185">Reference proteome</keyword>
<reference evidence="2" key="1">
    <citation type="journal article" date="2022" name="Microbiol. Spectr.">
        <title>An Nuclear Magnetic Resonance Fingerprint Matching Approach for the Identification and Structural Re-Evaluation of Pseudomonas Lipopeptides.</title>
        <authorList>
            <person name="De Roo V."/>
            <person name="Verleysen Y."/>
            <person name="Kovacs B."/>
            <person name="De Vleeschouwer M."/>
            <person name="Muangkaew P."/>
            <person name="Girard L."/>
            <person name="Hofte M."/>
            <person name="De Mot R."/>
            <person name="Madder A."/>
            <person name="Geudens N."/>
            <person name="Martins J.C."/>
        </authorList>
    </citation>
    <scope>NUCLEOTIDE SEQUENCE</scope>
    <source>
        <strain evidence="2">COR51</strain>
    </source>
</reference>
<feature type="region of interest" description="Disordered" evidence="1">
    <location>
        <begin position="1"/>
        <end position="43"/>
    </location>
</feature>
<protein>
    <submittedName>
        <fullName evidence="2">Uncharacterized protein</fullName>
    </submittedName>
</protein>
<sequence length="43" mass="4765">MNSDDDFDDDQPEPPVQPEEDEPEVQPDDPDIEGLPDETGQPA</sequence>
<accession>A0ABT2VJL7</accession>
<evidence type="ECO:0000313" key="3">
    <source>
        <dbReference type="Proteomes" id="UP001139994"/>
    </source>
</evidence>
<dbReference type="RefSeq" id="WP_256205991.1">
    <property type="nucleotide sequence ID" value="NZ_JAOSLA010000069.1"/>
</dbReference>
<evidence type="ECO:0000313" key="2">
    <source>
        <dbReference type="EMBL" id="MCU7241360.1"/>
    </source>
</evidence>
<evidence type="ECO:0000256" key="1">
    <source>
        <dbReference type="SAM" id="MobiDB-lite"/>
    </source>
</evidence>
<name>A0ABT2VJL7_9PSED</name>
<organism evidence="2 3">
    <name type="scientific">Pseudomonas peradeniyensis</name>
    <dbReference type="NCBI Taxonomy" id="2745488"/>
    <lineage>
        <taxon>Bacteria</taxon>
        <taxon>Pseudomonadati</taxon>
        <taxon>Pseudomonadota</taxon>
        <taxon>Gammaproteobacteria</taxon>
        <taxon>Pseudomonadales</taxon>
        <taxon>Pseudomonadaceae</taxon>
        <taxon>Pseudomonas</taxon>
    </lineage>
</organism>
<feature type="compositionally biased region" description="Acidic residues" evidence="1">
    <location>
        <begin position="1"/>
        <end position="36"/>
    </location>
</feature>
<reference evidence="2" key="3">
    <citation type="journal article" date="2023" name="mSystems">
        <title>Charting the Lipopeptidome of Nonpathogenic Pseudomonas.</title>
        <authorList>
            <person name="Cesa-Luna C."/>
            <person name="Geudens N."/>
            <person name="Girard L."/>
            <person name="De Roo V."/>
            <person name="Maklad H.R."/>
            <person name="Martins J.C."/>
            <person name="Hofte M."/>
            <person name="De Mot R."/>
        </authorList>
    </citation>
    <scope>NUCLEOTIDE SEQUENCE</scope>
    <source>
        <strain evidence="2">COR51</strain>
    </source>
</reference>
<gene>
    <name evidence="2" type="ORF">OC929_25230</name>
</gene>
<reference evidence="2" key="2">
    <citation type="submission" date="2022-09" db="EMBL/GenBank/DDBJ databases">
        <authorList>
            <person name="Cesa-Luna C."/>
            <person name="Girard L."/>
            <person name="Lood C."/>
            <person name="Hofte M."/>
            <person name="De Mot R."/>
        </authorList>
    </citation>
    <scope>NUCLEOTIDE SEQUENCE</scope>
    <source>
        <strain evidence="2">COR51</strain>
    </source>
</reference>
<dbReference type="EMBL" id="JAOSLA010000069">
    <property type="protein sequence ID" value="MCU7241360.1"/>
    <property type="molecule type" value="Genomic_DNA"/>
</dbReference>
<comment type="caution">
    <text evidence="2">The sequence shown here is derived from an EMBL/GenBank/DDBJ whole genome shotgun (WGS) entry which is preliminary data.</text>
</comment>
<proteinExistence type="predicted"/>